<dbReference type="OrthoDB" id="3218112at2759"/>
<keyword evidence="3" id="KW-1185">Reference proteome</keyword>
<evidence type="ECO:0000313" key="3">
    <source>
        <dbReference type="Proteomes" id="UP000256964"/>
    </source>
</evidence>
<name>A0A371CQN4_9APHY</name>
<accession>A0A371CQN4</accession>
<dbReference type="SMART" id="SM00225">
    <property type="entry name" value="BTB"/>
    <property type="match status" value="1"/>
</dbReference>
<protein>
    <recommendedName>
        <fullName evidence="1">BTB domain-containing protein</fullName>
    </recommendedName>
</protein>
<evidence type="ECO:0000313" key="2">
    <source>
        <dbReference type="EMBL" id="RDX42600.1"/>
    </source>
</evidence>
<dbReference type="EMBL" id="KZ857481">
    <property type="protein sequence ID" value="RDX42600.1"/>
    <property type="molecule type" value="Genomic_DNA"/>
</dbReference>
<gene>
    <name evidence="2" type="ORF">OH76DRAFT_94821</name>
</gene>
<dbReference type="AlphaFoldDB" id="A0A371CQN4"/>
<dbReference type="PROSITE" id="PS50097">
    <property type="entry name" value="BTB"/>
    <property type="match status" value="1"/>
</dbReference>
<reference evidence="2 3" key="1">
    <citation type="journal article" date="2018" name="Biotechnol. Biofuels">
        <title>Integrative visual omics of the white-rot fungus Polyporus brumalis exposes the biotechnological potential of its oxidative enzymes for delignifying raw plant biomass.</title>
        <authorList>
            <person name="Miyauchi S."/>
            <person name="Rancon A."/>
            <person name="Drula E."/>
            <person name="Hage H."/>
            <person name="Chaduli D."/>
            <person name="Favel A."/>
            <person name="Grisel S."/>
            <person name="Henrissat B."/>
            <person name="Herpoel-Gimbert I."/>
            <person name="Ruiz-Duenas F.J."/>
            <person name="Chevret D."/>
            <person name="Hainaut M."/>
            <person name="Lin J."/>
            <person name="Wang M."/>
            <person name="Pangilinan J."/>
            <person name="Lipzen A."/>
            <person name="Lesage-Meessen L."/>
            <person name="Navarro D."/>
            <person name="Riley R."/>
            <person name="Grigoriev I.V."/>
            <person name="Zhou S."/>
            <person name="Raouche S."/>
            <person name="Rosso M.N."/>
        </authorList>
    </citation>
    <scope>NUCLEOTIDE SEQUENCE [LARGE SCALE GENOMIC DNA]</scope>
    <source>
        <strain evidence="2 3">BRFM 1820</strain>
    </source>
</reference>
<dbReference type="Pfam" id="PF00651">
    <property type="entry name" value="BTB"/>
    <property type="match status" value="1"/>
</dbReference>
<organism evidence="2 3">
    <name type="scientific">Lentinus brumalis</name>
    <dbReference type="NCBI Taxonomy" id="2498619"/>
    <lineage>
        <taxon>Eukaryota</taxon>
        <taxon>Fungi</taxon>
        <taxon>Dikarya</taxon>
        <taxon>Basidiomycota</taxon>
        <taxon>Agaricomycotina</taxon>
        <taxon>Agaricomycetes</taxon>
        <taxon>Polyporales</taxon>
        <taxon>Polyporaceae</taxon>
        <taxon>Lentinus</taxon>
    </lineage>
</organism>
<dbReference type="InterPro" id="IPR011333">
    <property type="entry name" value="SKP1/BTB/POZ_sf"/>
</dbReference>
<sequence length="339" mass="39285">MIESGFRDGTFWYSDGDIVLLAREGMTAFRVHKSTLALHSEFFAGMFEQALPIPHDTDEQQIDGCPIIRLQDTSHDIRELLHVMYNQNRLNTPEGTTFPILAALIRVGHKYGARDVVKKCSPHLLSMVPATLKEYDTASKHRAAIQFTPHHAPEALHVFRLIDLADDPRTHAFLLFLCAQLEERDLRNRTWLLPGDLEALSWPDAKRILELKWQLQWRARMAFHDAETLNEPAYDCEYRDRASQCPHQRCQDRDFNCRAMACVGEYSHFFSFRIPAAVKDAFRQGDLLGAELLDTMRQWKWNFWVCRQCAKGKLAEQDRMREEWWETLPVLAGTVNKTG</sequence>
<dbReference type="Proteomes" id="UP000256964">
    <property type="component" value="Unassembled WGS sequence"/>
</dbReference>
<dbReference type="CDD" id="cd18186">
    <property type="entry name" value="BTB_POZ_ZBTB_KLHL-like"/>
    <property type="match status" value="1"/>
</dbReference>
<dbReference type="SUPFAM" id="SSF54695">
    <property type="entry name" value="POZ domain"/>
    <property type="match status" value="1"/>
</dbReference>
<feature type="domain" description="BTB" evidence="1">
    <location>
        <begin position="16"/>
        <end position="86"/>
    </location>
</feature>
<evidence type="ECO:0000259" key="1">
    <source>
        <dbReference type="PROSITE" id="PS50097"/>
    </source>
</evidence>
<dbReference type="Gene3D" id="3.30.710.10">
    <property type="entry name" value="Potassium Channel Kv1.1, Chain A"/>
    <property type="match status" value="1"/>
</dbReference>
<proteinExistence type="predicted"/>
<dbReference type="InterPro" id="IPR000210">
    <property type="entry name" value="BTB/POZ_dom"/>
</dbReference>